<keyword evidence="3 6" id="KW-0255">Endonuclease</keyword>
<dbReference type="AlphaFoldDB" id="A0A1G9YV97"/>
<evidence type="ECO:0000256" key="5">
    <source>
        <dbReference type="ARBA" id="ARBA00022884"/>
    </source>
</evidence>
<dbReference type="InterPro" id="IPR000100">
    <property type="entry name" value="RNase_P"/>
</dbReference>
<evidence type="ECO:0000256" key="4">
    <source>
        <dbReference type="ARBA" id="ARBA00022801"/>
    </source>
</evidence>
<dbReference type="HAMAP" id="MF_00227">
    <property type="entry name" value="RNase_P"/>
    <property type="match status" value="1"/>
</dbReference>
<evidence type="ECO:0000256" key="1">
    <source>
        <dbReference type="ARBA" id="ARBA00022694"/>
    </source>
</evidence>
<dbReference type="InterPro" id="IPR014721">
    <property type="entry name" value="Ribsml_uS5_D2-typ_fold_subgr"/>
</dbReference>
<comment type="subunit">
    <text evidence="6">Consists of a catalytic RNA component (M1 or rnpB) and a protein subunit.</text>
</comment>
<gene>
    <name evidence="6" type="primary">rnpA</name>
    <name evidence="8" type="ORF">SAMN05660299_02148</name>
</gene>
<dbReference type="GO" id="GO:0000049">
    <property type="term" value="F:tRNA binding"/>
    <property type="evidence" value="ECO:0007669"/>
    <property type="project" value="UniProtKB-UniRule"/>
</dbReference>
<keyword evidence="4 6" id="KW-0378">Hydrolase</keyword>
<reference evidence="8 9" key="1">
    <citation type="submission" date="2016-10" db="EMBL/GenBank/DDBJ databases">
        <authorList>
            <person name="de Groot N.N."/>
        </authorList>
    </citation>
    <scope>NUCLEOTIDE SEQUENCE [LARGE SCALE GENOMIC DNA]</scope>
    <source>
        <strain evidence="8 9">DSM 16981</strain>
    </source>
</reference>
<accession>A0A1G9YV97</accession>
<evidence type="ECO:0000256" key="7">
    <source>
        <dbReference type="NCBIfam" id="TIGR00188"/>
    </source>
</evidence>
<dbReference type="Proteomes" id="UP000199309">
    <property type="component" value="Unassembled WGS sequence"/>
</dbReference>
<evidence type="ECO:0000313" key="8">
    <source>
        <dbReference type="EMBL" id="SDN12296.1"/>
    </source>
</evidence>
<dbReference type="PANTHER" id="PTHR33992:SF1">
    <property type="entry name" value="RIBONUCLEASE P PROTEIN COMPONENT"/>
    <property type="match status" value="1"/>
</dbReference>
<dbReference type="Pfam" id="PF00825">
    <property type="entry name" value="Ribonuclease_P"/>
    <property type="match status" value="1"/>
</dbReference>
<dbReference type="RefSeq" id="WP_091651704.1">
    <property type="nucleotide sequence ID" value="NZ_FNHQ01000025.1"/>
</dbReference>
<evidence type="ECO:0000256" key="3">
    <source>
        <dbReference type="ARBA" id="ARBA00022759"/>
    </source>
</evidence>
<dbReference type="InterPro" id="IPR020568">
    <property type="entry name" value="Ribosomal_Su5_D2-typ_SF"/>
</dbReference>
<dbReference type="Gene3D" id="3.30.230.10">
    <property type="match status" value="1"/>
</dbReference>
<dbReference type="GO" id="GO:0001682">
    <property type="term" value="P:tRNA 5'-leader removal"/>
    <property type="evidence" value="ECO:0007669"/>
    <property type="project" value="UniProtKB-UniRule"/>
</dbReference>
<dbReference type="GO" id="GO:0004526">
    <property type="term" value="F:ribonuclease P activity"/>
    <property type="evidence" value="ECO:0007669"/>
    <property type="project" value="UniProtKB-UniRule"/>
</dbReference>
<comment type="function">
    <text evidence="6">RNaseP catalyzes the removal of the 5'-leader sequence from pre-tRNA to produce the mature 5'-terminus. It can also cleave other RNA substrates such as 4.5S RNA. The protein component plays an auxiliary but essential role in vivo by binding to the 5'-leader sequence and broadening the substrate specificity of the ribozyme.</text>
</comment>
<name>A0A1G9YV97_9FIRM</name>
<keyword evidence="2 6" id="KW-0540">Nuclease</keyword>
<dbReference type="STRING" id="349095.SAMN05660299_02148"/>
<evidence type="ECO:0000256" key="6">
    <source>
        <dbReference type="HAMAP-Rule" id="MF_00227"/>
    </source>
</evidence>
<dbReference type="EMBL" id="FNHQ01000025">
    <property type="protein sequence ID" value="SDN12296.1"/>
    <property type="molecule type" value="Genomic_DNA"/>
</dbReference>
<keyword evidence="1 6" id="KW-0819">tRNA processing</keyword>
<dbReference type="NCBIfam" id="TIGR00188">
    <property type="entry name" value="rnpA"/>
    <property type="match status" value="1"/>
</dbReference>
<comment type="similarity">
    <text evidence="6">Belongs to the RnpA family.</text>
</comment>
<evidence type="ECO:0000256" key="2">
    <source>
        <dbReference type="ARBA" id="ARBA00022722"/>
    </source>
</evidence>
<sequence>MYKLSKDRRLRKNREYQFVYHNSKSYVNKLMVLHVLPRSSSHQTRIGFVTGKKIGCAVERNRCRRLMKEVYRLHQQELENGFDLVLIGRSFLKHVGYKEAEQNMLQLFRRAKVLKKKRSL</sequence>
<dbReference type="SUPFAM" id="SSF54211">
    <property type="entry name" value="Ribosomal protein S5 domain 2-like"/>
    <property type="match status" value="1"/>
</dbReference>
<evidence type="ECO:0000313" key="9">
    <source>
        <dbReference type="Proteomes" id="UP000199309"/>
    </source>
</evidence>
<keyword evidence="9" id="KW-1185">Reference proteome</keyword>
<keyword evidence="5 6" id="KW-0694">RNA-binding</keyword>
<comment type="catalytic activity">
    <reaction evidence="6">
        <text>Endonucleolytic cleavage of RNA, removing 5'-extranucleotides from tRNA precursor.</text>
        <dbReference type="EC" id="3.1.26.5"/>
    </reaction>
</comment>
<dbReference type="GO" id="GO:0030677">
    <property type="term" value="C:ribonuclease P complex"/>
    <property type="evidence" value="ECO:0007669"/>
    <property type="project" value="TreeGrafter"/>
</dbReference>
<dbReference type="EC" id="3.1.26.5" evidence="6 7"/>
<dbReference type="GO" id="GO:0042781">
    <property type="term" value="F:3'-tRNA processing endoribonuclease activity"/>
    <property type="evidence" value="ECO:0007669"/>
    <property type="project" value="TreeGrafter"/>
</dbReference>
<organism evidence="8 9">
    <name type="scientific">Megasphaera paucivorans</name>
    <dbReference type="NCBI Taxonomy" id="349095"/>
    <lineage>
        <taxon>Bacteria</taxon>
        <taxon>Bacillati</taxon>
        <taxon>Bacillota</taxon>
        <taxon>Negativicutes</taxon>
        <taxon>Veillonellales</taxon>
        <taxon>Veillonellaceae</taxon>
        <taxon>Megasphaera</taxon>
    </lineage>
</organism>
<protein>
    <recommendedName>
        <fullName evidence="6 7">Ribonuclease P protein component</fullName>
        <shortName evidence="6">RNase P protein</shortName>
        <shortName evidence="6">RNaseP protein</shortName>
        <ecNumber evidence="6 7">3.1.26.5</ecNumber>
    </recommendedName>
    <alternativeName>
        <fullName evidence="6">Protein C5</fullName>
    </alternativeName>
</protein>
<dbReference type="OrthoDB" id="9810867at2"/>
<dbReference type="PANTHER" id="PTHR33992">
    <property type="entry name" value="RIBONUCLEASE P PROTEIN COMPONENT"/>
    <property type="match status" value="1"/>
</dbReference>
<proteinExistence type="inferred from homology"/>